<dbReference type="SUPFAM" id="SSF55979">
    <property type="entry name" value="DNA clamp"/>
    <property type="match status" value="3"/>
</dbReference>
<accession>A0A1M5ZHF5</accession>
<evidence type="ECO:0000256" key="8">
    <source>
        <dbReference type="ARBA" id="ARBA00022932"/>
    </source>
</evidence>
<feature type="domain" description="DNA polymerase III beta sliding clamp central" evidence="12">
    <location>
        <begin position="130"/>
        <end position="243"/>
    </location>
</feature>
<protein>
    <recommendedName>
        <fullName evidence="3 10">Beta sliding clamp</fullName>
    </recommendedName>
</protein>
<evidence type="ECO:0000313" key="14">
    <source>
        <dbReference type="EMBL" id="SHI23696.1"/>
    </source>
</evidence>
<dbReference type="InterPro" id="IPR001001">
    <property type="entry name" value="DNA_polIII_beta"/>
</dbReference>
<dbReference type="PANTHER" id="PTHR30478:SF0">
    <property type="entry name" value="BETA SLIDING CLAMP"/>
    <property type="match status" value="1"/>
</dbReference>
<dbReference type="GO" id="GO:0042802">
    <property type="term" value="F:identical protein binding"/>
    <property type="evidence" value="ECO:0007669"/>
    <property type="project" value="UniProtKB-ARBA"/>
</dbReference>
<dbReference type="Pfam" id="PF02768">
    <property type="entry name" value="DNA_pol3_beta_3"/>
    <property type="match status" value="1"/>
</dbReference>
<dbReference type="GO" id="GO:0003677">
    <property type="term" value="F:DNA binding"/>
    <property type="evidence" value="ECO:0007669"/>
    <property type="project" value="UniProtKB-UniRule"/>
</dbReference>
<dbReference type="CDD" id="cd00140">
    <property type="entry name" value="beta_clamp"/>
    <property type="match status" value="1"/>
</dbReference>
<dbReference type="FunFam" id="3.10.150.10:FF:000001">
    <property type="entry name" value="Beta sliding clamp"/>
    <property type="match status" value="1"/>
</dbReference>
<comment type="subunit">
    <text evidence="10">Forms a ring-shaped head-to-tail homodimer around DNA.</text>
</comment>
<dbReference type="InterPro" id="IPR046938">
    <property type="entry name" value="DNA_clamp_sf"/>
</dbReference>
<evidence type="ECO:0000256" key="7">
    <source>
        <dbReference type="ARBA" id="ARBA00022705"/>
    </source>
</evidence>
<dbReference type="InterPro" id="IPR022637">
    <property type="entry name" value="DNA_polIII_beta_cen"/>
</dbReference>
<dbReference type="Gene3D" id="3.10.150.10">
    <property type="entry name" value="DNA Polymerase III, subunit A, domain 2"/>
    <property type="match status" value="1"/>
</dbReference>
<keyword evidence="6 10" id="KW-0548">Nucleotidyltransferase</keyword>
<dbReference type="EMBL" id="FQXG01000012">
    <property type="protein sequence ID" value="SHI23696.1"/>
    <property type="molecule type" value="Genomic_DNA"/>
</dbReference>
<reference evidence="14 15" key="1">
    <citation type="submission" date="2016-11" db="EMBL/GenBank/DDBJ databases">
        <authorList>
            <person name="Jaros S."/>
            <person name="Januszkiewicz K."/>
            <person name="Wedrychowicz H."/>
        </authorList>
    </citation>
    <scope>NUCLEOTIDE SEQUENCE [LARGE SCALE GENOMIC DNA]</scope>
    <source>
        <strain evidence="14 15">DSM 16917</strain>
    </source>
</reference>
<evidence type="ECO:0000259" key="13">
    <source>
        <dbReference type="Pfam" id="PF02768"/>
    </source>
</evidence>
<feature type="domain" description="DNA polymerase III beta sliding clamp N-terminal" evidence="11">
    <location>
        <begin position="1"/>
        <end position="119"/>
    </location>
</feature>
<dbReference type="RefSeq" id="WP_067665148.1">
    <property type="nucleotide sequence ID" value="NZ_FQXG01000012.1"/>
</dbReference>
<feature type="domain" description="DNA polymerase III beta sliding clamp C-terminal" evidence="13">
    <location>
        <begin position="245"/>
        <end position="365"/>
    </location>
</feature>
<dbReference type="SMART" id="SM00480">
    <property type="entry name" value="POL3Bc"/>
    <property type="match status" value="1"/>
</dbReference>
<dbReference type="InterPro" id="IPR022634">
    <property type="entry name" value="DNA_polIII_beta_N"/>
</dbReference>
<sequence>MLFTISRDALFKPLQLVSGAVERRHNLPILANVLLDVNGDLLKITGTDLEVELVGQVQLEGEVRPGRTTVPARKFLDICKSLPDSSEIRIEQQDNRLLIRSGRSRFSLATLPAEEFPDIGDWQGDLQFTLAQGVLKSLIEATQFSMAHQDVRYYLNGMLFETEGQVLRTVSTDGHRLAVSHRTLDMDLPQKQVIVPRKGVVELARLFEDEAAEITLCIGDSSIRAVTKDAIFTSKLVDGRFPDYRRVLPKDGDKTVVAERELLRQAFARASILSNEKFRGVRLLLESDKLTITANNPEQEEAEEVMDLEYGYDVLEIGFNVSYVLDVLNALKEERVKISLGGPNSSALFENSDNEESMYVVMPMRL</sequence>
<evidence type="ECO:0000259" key="11">
    <source>
        <dbReference type="Pfam" id="PF00712"/>
    </source>
</evidence>
<keyword evidence="15" id="KW-1185">Reference proteome</keyword>
<dbReference type="AlphaFoldDB" id="A0A1M5ZHF5"/>
<keyword evidence="5 10" id="KW-0808">Transferase</keyword>
<evidence type="ECO:0000256" key="10">
    <source>
        <dbReference type="PIRNR" id="PIRNR000804"/>
    </source>
</evidence>
<dbReference type="GO" id="GO:0009360">
    <property type="term" value="C:DNA polymerase III complex"/>
    <property type="evidence" value="ECO:0007669"/>
    <property type="project" value="InterPro"/>
</dbReference>
<dbReference type="GO" id="GO:0003887">
    <property type="term" value="F:DNA-directed DNA polymerase activity"/>
    <property type="evidence" value="ECO:0007669"/>
    <property type="project" value="UniProtKB-UniRule"/>
</dbReference>
<keyword evidence="7 10" id="KW-0235">DNA replication</keyword>
<dbReference type="OrthoDB" id="8421503at2"/>
<dbReference type="PANTHER" id="PTHR30478">
    <property type="entry name" value="DNA POLYMERASE III SUBUNIT BETA"/>
    <property type="match status" value="1"/>
</dbReference>
<comment type="function">
    <text evidence="10">Confers DNA tethering and processivity to DNA polymerases and other proteins. Acts as a clamp, forming a ring around DNA (a reaction catalyzed by the clamp-loading complex) which diffuses in an ATP-independent manner freely and bidirectionally along dsDNA. Initially characterized for its ability to contact the catalytic subunit of DNA polymerase III (Pol III), a complex, multichain enzyme responsible for most of the replicative synthesis in bacteria; Pol III exhibits 3'-5' exonuclease proofreading activity. The beta chain is required for initiation of replication as well as for processivity of DNA replication.</text>
</comment>
<evidence type="ECO:0000256" key="6">
    <source>
        <dbReference type="ARBA" id="ARBA00022695"/>
    </source>
</evidence>
<dbReference type="Pfam" id="PF02767">
    <property type="entry name" value="DNA_pol3_beta_2"/>
    <property type="match status" value="1"/>
</dbReference>
<dbReference type="STRING" id="299255.SAMN02745129_0333"/>
<evidence type="ECO:0000256" key="4">
    <source>
        <dbReference type="ARBA" id="ARBA00022490"/>
    </source>
</evidence>
<dbReference type="GO" id="GO:0005737">
    <property type="term" value="C:cytoplasm"/>
    <property type="evidence" value="ECO:0007669"/>
    <property type="project" value="UniProtKB-SubCell"/>
</dbReference>
<name>A0A1M5ZHF5_9GAMM</name>
<evidence type="ECO:0000256" key="3">
    <source>
        <dbReference type="ARBA" id="ARBA00021035"/>
    </source>
</evidence>
<proteinExistence type="inferred from homology"/>
<dbReference type="Pfam" id="PF00712">
    <property type="entry name" value="DNA_pol3_beta"/>
    <property type="match status" value="1"/>
</dbReference>
<gene>
    <name evidence="14" type="ORF">SAMN02745129_0333</name>
</gene>
<dbReference type="GO" id="GO:0008408">
    <property type="term" value="F:3'-5' exonuclease activity"/>
    <property type="evidence" value="ECO:0007669"/>
    <property type="project" value="InterPro"/>
</dbReference>
<dbReference type="GO" id="GO:0006271">
    <property type="term" value="P:DNA strand elongation involved in DNA replication"/>
    <property type="evidence" value="ECO:0007669"/>
    <property type="project" value="TreeGrafter"/>
</dbReference>
<evidence type="ECO:0000256" key="5">
    <source>
        <dbReference type="ARBA" id="ARBA00022679"/>
    </source>
</evidence>
<evidence type="ECO:0000313" key="15">
    <source>
        <dbReference type="Proteomes" id="UP000184268"/>
    </source>
</evidence>
<evidence type="ECO:0000256" key="9">
    <source>
        <dbReference type="ARBA" id="ARBA00023125"/>
    </source>
</evidence>
<dbReference type="NCBIfam" id="TIGR00663">
    <property type="entry name" value="dnan"/>
    <property type="match status" value="1"/>
</dbReference>
<evidence type="ECO:0000259" key="12">
    <source>
        <dbReference type="Pfam" id="PF02767"/>
    </source>
</evidence>
<keyword evidence="9" id="KW-0238">DNA-binding</keyword>
<evidence type="ECO:0000256" key="2">
    <source>
        <dbReference type="ARBA" id="ARBA00010752"/>
    </source>
</evidence>
<dbReference type="InterPro" id="IPR022635">
    <property type="entry name" value="DNA_polIII_beta_C"/>
</dbReference>
<organism evidence="14 15">
    <name type="scientific">Ferrimonas marina</name>
    <dbReference type="NCBI Taxonomy" id="299255"/>
    <lineage>
        <taxon>Bacteria</taxon>
        <taxon>Pseudomonadati</taxon>
        <taxon>Pseudomonadota</taxon>
        <taxon>Gammaproteobacteria</taxon>
        <taxon>Alteromonadales</taxon>
        <taxon>Ferrimonadaceae</taxon>
        <taxon>Ferrimonas</taxon>
    </lineage>
</organism>
<dbReference type="PIRSF" id="PIRSF000804">
    <property type="entry name" value="DNA_pol_III_b"/>
    <property type="match status" value="1"/>
</dbReference>
<evidence type="ECO:0000256" key="1">
    <source>
        <dbReference type="ARBA" id="ARBA00004496"/>
    </source>
</evidence>
<keyword evidence="4 10" id="KW-0963">Cytoplasm</keyword>
<comment type="subcellular location">
    <subcellularLocation>
        <location evidence="1 10">Cytoplasm</location>
    </subcellularLocation>
</comment>
<comment type="similarity">
    <text evidence="2 10">Belongs to the beta sliding clamp family.</text>
</comment>
<dbReference type="Gene3D" id="3.70.10.10">
    <property type="match status" value="1"/>
</dbReference>
<dbReference type="Proteomes" id="UP000184268">
    <property type="component" value="Unassembled WGS sequence"/>
</dbReference>
<keyword evidence="8 10" id="KW-0239">DNA-directed DNA polymerase</keyword>